<comment type="subunit">
    <text evidence="2">Monomer. Binds 30S ribosomal subunits, but not 50S ribosomal subunits or 70S ribosomes.</text>
</comment>
<dbReference type="HAMAP" id="MF_00003">
    <property type="entry name" value="RbfA"/>
    <property type="match status" value="1"/>
</dbReference>
<comment type="function">
    <text evidence="2">One of several proteins that assist in the late maturation steps of the functional core of the 30S ribosomal subunit. Associates with free 30S ribosomal subunits (but not with 30S subunits that are part of 70S ribosomes or polysomes). Required for efficient processing of 16S rRNA. May interact with the 5'-terminal helix region of 16S rRNA.</text>
</comment>
<dbReference type="NCBIfam" id="TIGR00082">
    <property type="entry name" value="rbfA"/>
    <property type="match status" value="1"/>
</dbReference>
<dbReference type="Proteomes" id="UP000546970">
    <property type="component" value="Unassembled WGS sequence"/>
</dbReference>
<keyword evidence="4" id="KW-1185">Reference proteome</keyword>
<comment type="subcellular location">
    <subcellularLocation>
        <location evidence="2">Cytoplasm</location>
    </subcellularLocation>
</comment>
<dbReference type="InterPro" id="IPR015946">
    <property type="entry name" value="KH_dom-like_a/b"/>
</dbReference>
<sequence>MKQNAATRRTGEQLREKLGTILLFEISDPRLDLVTLTGCEVSVDRSFARVYVSCEADRYDEVLEALDSAKGKIRKLLSRALDWRVVPQLDFKIDRSTDQAEAIAEALKVVPETMSIEKDEEGYPIVDFVSLEGDTDHE</sequence>
<protein>
    <recommendedName>
        <fullName evidence="2">Ribosome-binding factor A</fullName>
    </recommendedName>
</protein>
<dbReference type="PANTHER" id="PTHR33515">
    <property type="entry name" value="RIBOSOME-BINDING FACTOR A, CHLOROPLASTIC-RELATED"/>
    <property type="match status" value="1"/>
</dbReference>
<evidence type="ECO:0000256" key="2">
    <source>
        <dbReference type="HAMAP-Rule" id="MF_00003"/>
    </source>
</evidence>
<dbReference type="PROSITE" id="PS01319">
    <property type="entry name" value="RBFA"/>
    <property type="match status" value="1"/>
</dbReference>
<dbReference type="InterPro" id="IPR023799">
    <property type="entry name" value="RbfA_dom_sf"/>
</dbReference>
<evidence type="ECO:0000313" key="4">
    <source>
        <dbReference type="Proteomes" id="UP000546970"/>
    </source>
</evidence>
<dbReference type="RefSeq" id="WP_022387329.1">
    <property type="nucleotide sequence ID" value="NZ_JABBCP010000002.1"/>
</dbReference>
<organism evidence="3 4">
    <name type="scientific">Collinsella acetigenes</name>
    <dbReference type="NCBI Taxonomy" id="2713419"/>
    <lineage>
        <taxon>Bacteria</taxon>
        <taxon>Bacillati</taxon>
        <taxon>Actinomycetota</taxon>
        <taxon>Coriobacteriia</taxon>
        <taxon>Coriobacteriales</taxon>
        <taxon>Coriobacteriaceae</taxon>
        <taxon>Collinsella</taxon>
    </lineage>
</organism>
<dbReference type="PANTHER" id="PTHR33515:SF1">
    <property type="entry name" value="RIBOSOME-BINDING FACTOR A, CHLOROPLASTIC-RELATED"/>
    <property type="match status" value="1"/>
</dbReference>
<dbReference type="EMBL" id="JABBCP010000002">
    <property type="protein sequence ID" value="NMF55747.1"/>
    <property type="molecule type" value="Genomic_DNA"/>
</dbReference>
<dbReference type="GO" id="GO:0005829">
    <property type="term" value="C:cytosol"/>
    <property type="evidence" value="ECO:0007669"/>
    <property type="project" value="TreeGrafter"/>
</dbReference>
<gene>
    <name evidence="2 3" type="primary">rbfA</name>
    <name evidence="3" type="ORF">HF320_05320</name>
</gene>
<dbReference type="SUPFAM" id="SSF89919">
    <property type="entry name" value="Ribosome-binding factor A, RbfA"/>
    <property type="match status" value="1"/>
</dbReference>
<dbReference type="Gene3D" id="3.30.300.20">
    <property type="match status" value="1"/>
</dbReference>
<comment type="caution">
    <text evidence="3">The sequence shown here is derived from an EMBL/GenBank/DDBJ whole genome shotgun (WGS) entry which is preliminary data.</text>
</comment>
<dbReference type="GO" id="GO:0043024">
    <property type="term" value="F:ribosomal small subunit binding"/>
    <property type="evidence" value="ECO:0007669"/>
    <property type="project" value="TreeGrafter"/>
</dbReference>
<reference evidence="3 4" key="1">
    <citation type="submission" date="2020-04" db="EMBL/GenBank/DDBJ databases">
        <title>Collinsella sp. KGMB02528 nov., an anaerobic actinobacterium isolated from human feces.</title>
        <authorList>
            <person name="Han K.-I."/>
            <person name="Eom M.K."/>
            <person name="Kim J.-S."/>
            <person name="Lee K.C."/>
            <person name="Suh M.K."/>
            <person name="Park S.-H."/>
            <person name="Lee J.H."/>
            <person name="Kang S.W."/>
            <person name="Park J.-E."/>
            <person name="Oh B.S."/>
            <person name="Yu S.Y."/>
            <person name="Choi S.-H."/>
            <person name="Lee D.H."/>
            <person name="Yoon H."/>
            <person name="Kim B.-Y."/>
            <person name="Lee J.H."/>
            <person name="Lee J.-S."/>
        </authorList>
    </citation>
    <scope>NUCLEOTIDE SEQUENCE [LARGE SCALE GENOMIC DNA]</scope>
    <source>
        <strain evidence="3 4">KGMB02528</strain>
    </source>
</reference>
<dbReference type="InterPro" id="IPR000238">
    <property type="entry name" value="RbfA"/>
</dbReference>
<dbReference type="Pfam" id="PF02033">
    <property type="entry name" value="RBFA"/>
    <property type="match status" value="1"/>
</dbReference>
<accession>A0A7X9UC54</accession>
<name>A0A7X9UC54_9ACTN</name>
<dbReference type="GO" id="GO:0030490">
    <property type="term" value="P:maturation of SSU-rRNA"/>
    <property type="evidence" value="ECO:0007669"/>
    <property type="project" value="UniProtKB-UniRule"/>
</dbReference>
<keyword evidence="2" id="KW-0963">Cytoplasm</keyword>
<dbReference type="AlphaFoldDB" id="A0A7X9UC54"/>
<evidence type="ECO:0000256" key="1">
    <source>
        <dbReference type="ARBA" id="ARBA00022517"/>
    </source>
</evidence>
<proteinExistence type="inferred from homology"/>
<evidence type="ECO:0000313" key="3">
    <source>
        <dbReference type="EMBL" id="NMF55747.1"/>
    </source>
</evidence>
<comment type="similarity">
    <text evidence="2">Belongs to the RbfA family.</text>
</comment>
<dbReference type="InterPro" id="IPR020053">
    <property type="entry name" value="Ribosome-bd_factorA_CS"/>
</dbReference>
<keyword evidence="1 2" id="KW-0690">Ribosome biogenesis</keyword>